<dbReference type="PROSITE" id="PS50887">
    <property type="entry name" value="GGDEF"/>
    <property type="match status" value="1"/>
</dbReference>
<dbReference type="PROSITE" id="PS50113">
    <property type="entry name" value="PAC"/>
    <property type="match status" value="1"/>
</dbReference>
<dbReference type="GO" id="GO:0071732">
    <property type="term" value="P:cellular response to nitric oxide"/>
    <property type="evidence" value="ECO:0007669"/>
    <property type="project" value="UniProtKB-ARBA"/>
</dbReference>
<dbReference type="InterPro" id="IPR052155">
    <property type="entry name" value="Biofilm_reg_signaling"/>
</dbReference>
<dbReference type="CDD" id="cd01949">
    <property type="entry name" value="GGDEF"/>
    <property type="match status" value="1"/>
</dbReference>
<dbReference type="GO" id="GO:0000160">
    <property type="term" value="P:phosphorelay signal transduction system"/>
    <property type="evidence" value="ECO:0007669"/>
    <property type="project" value="InterPro"/>
</dbReference>
<evidence type="ECO:0000256" key="4">
    <source>
        <dbReference type="PROSITE-ProRule" id="PRU00169"/>
    </source>
</evidence>
<dbReference type="SMART" id="SM00065">
    <property type="entry name" value="GAF"/>
    <property type="match status" value="2"/>
</dbReference>
<dbReference type="InterPro" id="IPR043128">
    <property type="entry name" value="Rev_trsase/Diguanyl_cyclase"/>
</dbReference>
<dbReference type="InterPro" id="IPR029787">
    <property type="entry name" value="Nucleotide_cyclase"/>
</dbReference>
<dbReference type="PANTHER" id="PTHR44757">
    <property type="entry name" value="DIGUANYLATE CYCLASE DGCP"/>
    <property type="match status" value="1"/>
</dbReference>
<sequence length="1098" mass="123028">MMQNTNNNPPTEILLAEDSPTQAQKLRYLLEQNGYHVTAAANGKLALEALARGTPQLIISDVMMPEMDGYQLCKAVKSNSDTAHIPVMLVTGMADVRDVMKGLECGADHFIRKPYDEKYLLSHIDYLLMNRRMRKGQAVQMGIEIYLLGQRHFITVERQQILDLLISIYEEAIRMNDELTQQQQRLEHSHQSLNGLYQIADGLNHATSEQEVVENAVEKALEMPGVQACWIWLRDGEAGFRLAGARHIMLPEFCHVSENGCHCQRRLLTGELNEATNILDCERLKQLDPVQHAAHVSIPLGTPDEMLGIMNLSGYGGKVFNEDELKIANGIGKQVNIALNRAHLHTQLERLVEQRTAALLQTQGKLDSILASMEDVVYSASAKPPHELLFLNRAAETMYGKPMEILTAASHVWLENVYPEDRANALASLETVLHQGSSDIVYRILRGDGEIRWLRDRTHLVSDDAGQPLRLDGIIEDITERKMQEERILRLNRVYAVLSGINMAIVHIGERRTLLKTACDIATKDGGFKLAWIGQIDTEAGIVVPKEQSGVEHGYLDALAISLDPQSPHGQGPVARALREGRPVICNDIRNDLAMMNWRALADREGFRSLAAFPIEVDGRIDSVFTLYSAEPGFFDQDEIKLLKEMVGDVGYALSNIQKGEMLSYLASYDGVSGLPNRSLLQDRLRLALAQASRNGDMVAVLFIDLDRFKNVNDSLGHNIGDMLLKETGERLKGCVREIDTVSRMGGDEFAVLMTDIKRPKEVTVTAQQILEAVARLYTVDEYELFLTASIGISLFPRDGLDEHLLLKNADTAMYRAKNAGKNRFEFFTSSMTETAMRRMELESQLRQALERQEFLLYYQPQADLKTGQLIGLEVLLRWQHPKLGVISPGEFIPILEETGLIVPIGEWILKTACQQTTQWSELGLPQLRIAVNLSARQFDRQDLGQVVGSILAETGFDPQQLELELTESIFIEASQNTLDILNEFRRMGIRLAVDDFGTGYSSLSYLRRFPVTAVKIDQSFVFSVTNDPDAAALVRSIISMAHELRLNVIAEGVETEAQLEFLAQHRCDEIQGFHLSKPLPAESCLAWMKSFTEKTSS</sequence>
<evidence type="ECO:0000256" key="1">
    <source>
        <dbReference type="ARBA" id="ARBA00022679"/>
    </source>
</evidence>
<keyword evidence="2" id="KW-0418">Kinase</keyword>
<feature type="domain" description="GGDEF" evidence="9">
    <location>
        <begin position="697"/>
        <end position="830"/>
    </location>
</feature>
<evidence type="ECO:0000256" key="3">
    <source>
        <dbReference type="ARBA" id="ARBA00051114"/>
    </source>
</evidence>
<dbReference type="SUPFAM" id="SSF55073">
    <property type="entry name" value="Nucleotide cyclase"/>
    <property type="match status" value="1"/>
</dbReference>
<dbReference type="Gene3D" id="3.30.450.40">
    <property type="match status" value="2"/>
</dbReference>
<dbReference type="CDD" id="cd00130">
    <property type="entry name" value="PAS"/>
    <property type="match status" value="1"/>
</dbReference>
<dbReference type="Pfam" id="PF00563">
    <property type="entry name" value="EAL"/>
    <property type="match status" value="1"/>
</dbReference>
<evidence type="ECO:0000256" key="2">
    <source>
        <dbReference type="ARBA" id="ARBA00022777"/>
    </source>
</evidence>
<dbReference type="RefSeq" id="WP_109014269.1">
    <property type="nucleotide sequence ID" value="NZ_BDOQ01000002.1"/>
</dbReference>
<organism evidence="10 11">
    <name type="scientific">Novimethylophilus kurashikiensis</name>
    <dbReference type="NCBI Taxonomy" id="1825523"/>
    <lineage>
        <taxon>Bacteria</taxon>
        <taxon>Pseudomonadati</taxon>
        <taxon>Pseudomonadota</taxon>
        <taxon>Betaproteobacteria</taxon>
        <taxon>Nitrosomonadales</taxon>
        <taxon>Methylophilaceae</taxon>
        <taxon>Novimethylophilus</taxon>
    </lineage>
</organism>
<evidence type="ECO:0000313" key="11">
    <source>
        <dbReference type="Proteomes" id="UP000245081"/>
    </source>
</evidence>
<feature type="domain" description="PAS" evidence="6">
    <location>
        <begin position="362"/>
        <end position="436"/>
    </location>
</feature>
<dbReference type="Gene3D" id="3.30.450.20">
    <property type="entry name" value="PAS domain"/>
    <property type="match status" value="1"/>
</dbReference>
<dbReference type="InterPro" id="IPR000014">
    <property type="entry name" value="PAS"/>
</dbReference>
<dbReference type="InterPro" id="IPR001789">
    <property type="entry name" value="Sig_transdc_resp-reg_receiver"/>
</dbReference>
<evidence type="ECO:0000259" key="6">
    <source>
        <dbReference type="PROSITE" id="PS50112"/>
    </source>
</evidence>
<dbReference type="NCBIfam" id="TIGR00254">
    <property type="entry name" value="GGDEF"/>
    <property type="match status" value="1"/>
</dbReference>
<feature type="domain" description="Response regulatory" evidence="5">
    <location>
        <begin position="12"/>
        <end position="128"/>
    </location>
</feature>
<dbReference type="InterPro" id="IPR011006">
    <property type="entry name" value="CheY-like_superfamily"/>
</dbReference>
<keyword evidence="11" id="KW-1185">Reference proteome</keyword>
<dbReference type="InterPro" id="IPR013655">
    <property type="entry name" value="PAS_fold_3"/>
</dbReference>
<comment type="caution">
    <text evidence="10">The sequence shown here is derived from an EMBL/GenBank/DDBJ whole genome shotgun (WGS) entry which is preliminary data.</text>
</comment>
<dbReference type="FunFam" id="3.30.70.270:FF:000001">
    <property type="entry name" value="Diguanylate cyclase domain protein"/>
    <property type="match status" value="1"/>
</dbReference>
<evidence type="ECO:0000259" key="8">
    <source>
        <dbReference type="PROSITE" id="PS50883"/>
    </source>
</evidence>
<dbReference type="SUPFAM" id="SSF55785">
    <property type="entry name" value="PYP-like sensor domain (PAS domain)"/>
    <property type="match status" value="1"/>
</dbReference>
<dbReference type="AlphaFoldDB" id="A0A2R5F3I8"/>
<dbReference type="SUPFAM" id="SSF55781">
    <property type="entry name" value="GAF domain-like"/>
    <property type="match status" value="2"/>
</dbReference>
<feature type="modified residue" description="4-aspartylphosphate" evidence="4">
    <location>
        <position position="61"/>
    </location>
</feature>
<evidence type="ECO:0000259" key="5">
    <source>
        <dbReference type="PROSITE" id="PS50110"/>
    </source>
</evidence>
<dbReference type="InterPro" id="IPR001610">
    <property type="entry name" value="PAC"/>
</dbReference>
<dbReference type="SMART" id="SM00052">
    <property type="entry name" value="EAL"/>
    <property type="match status" value="1"/>
</dbReference>
<dbReference type="InterPro" id="IPR029016">
    <property type="entry name" value="GAF-like_dom_sf"/>
</dbReference>
<comment type="catalytic activity">
    <reaction evidence="3">
        <text>3',3'-c-di-GMP + H2O = 5'-phosphoguanylyl(3'-&gt;5')guanosine + H(+)</text>
        <dbReference type="Rhea" id="RHEA:24902"/>
        <dbReference type="ChEBI" id="CHEBI:15377"/>
        <dbReference type="ChEBI" id="CHEBI:15378"/>
        <dbReference type="ChEBI" id="CHEBI:58754"/>
        <dbReference type="ChEBI" id="CHEBI:58805"/>
        <dbReference type="EC" id="3.1.4.52"/>
    </reaction>
    <physiologicalReaction direction="left-to-right" evidence="3">
        <dbReference type="Rhea" id="RHEA:24903"/>
    </physiologicalReaction>
</comment>
<reference evidence="10 11" key="1">
    <citation type="journal article" date="2018" name="Environ. Microbiol.">
        <title>Isolation and genomic characterization of Novimethylophilus kurashikiensis gen. nov. sp. nov., a new lanthanide-dependent methylotrophic species of Methylophilaceae.</title>
        <authorList>
            <person name="Lv H."/>
            <person name="Sahin N."/>
            <person name="Tani A."/>
        </authorList>
    </citation>
    <scope>NUCLEOTIDE SEQUENCE [LARGE SCALE GENOMIC DNA]</scope>
    <source>
        <strain evidence="10 11">La2-4</strain>
    </source>
</reference>
<proteinExistence type="predicted"/>
<name>A0A2R5F3I8_9PROT</name>
<dbReference type="InterPro" id="IPR003018">
    <property type="entry name" value="GAF"/>
</dbReference>
<gene>
    <name evidence="10" type="ORF">NMK_0598</name>
</gene>
<feature type="domain" description="EAL" evidence="8">
    <location>
        <begin position="839"/>
        <end position="1093"/>
    </location>
</feature>
<dbReference type="SMART" id="SM00086">
    <property type="entry name" value="PAC"/>
    <property type="match status" value="1"/>
</dbReference>
<dbReference type="SMART" id="SM00267">
    <property type="entry name" value="GGDEF"/>
    <property type="match status" value="1"/>
</dbReference>
<dbReference type="SMART" id="SM00448">
    <property type="entry name" value="REC"/>
    <property type="match status" value="1"/>
</dbReference>
<dbReference type="Proteomes" id="UP000245081">
    <property type="component" value="Unassembled WGS sequence"/>
</dbReference>
<dbReference type="Gene3D" id="3.30.70.270">
    <property type="match status" value="1"/>
</dbReference>
<dbReference type="Pfam" id="PF08447">
    <property type="entry name" value="PAS_3"/>
    <property type="match status" value="1"/>
</dbReference>
<dbReference type="InterPro" id="IPR035919">
    <property type="entry name" value="EAL_sf"/>
</dbReference>
<dbReference type="SUPFAM" id="SSF52172">
    <property type="entry name" value="CheY-like"/>
    <property type="match status" value="1"/>
</dbReference>
<evidence type="ECO:0000313" key="10">
    <source>
        <dbReference type="EMBL" id="GBG13060.1"/>
    </source>
</evidence>
<dbReference type="NCBIfam" id="TIGR00229">
    <property type="entry name" value="sensory_box"/>
    <property type="match status" value="1"/>
</dbReference>
<keyword evidence="1" id="KW-0808">Transferase</keyword>
<dbReference type="PROSITE" id="PS50883">
    <property type="entry name" value="EAL"/>
    <property type="match status" value="1"/>
</dbReference>
<dbReference type="PROSITE" id="PS50112">
    <property type="entry name" value="PAS"/>
    <property type="match status" value="1"/>
</dbReference>
<dbReference type="PROSITE" id="PS50110">
    <property type="entry name" value="RESPONSE_REGULATORY"/>
    <property type="match status" value="1"/>
</dbReference>
<dbReference type="GO" id="GO:0071111">
    <property type="term" value="F:cyclic-guanylate-specific phosphodiesterase activity"/>
    <property type="evidence" value="ECO:0007669"/>
    <property type="project" value="UniProtKB-EC"/>
</dbReference>
<protein>
    <submittedName>
        <fullName evidence="10">Diguanylate cyclase</fullName>
    </submittedName>
</protein>
<feature type="domain" description="PAC" evidence="7">
    <location>
        <begin position="438"/>
        <end position="490"/>
    </location>
</feature>
<dbReference type="Gene3D" id="3.40.50.2300">
    <property type="match status" value="1"/>
</dbReference>
<dbReference type="PANTHER" id="PTHR44757:SF2">
    <property type="entry name" value="BIOFILM ARCHITECTURE MAINTENANCE PROTEIN MBAA"/>
    <property type="match status" value="1"/>
</dbReference>
<evidence type="ECO:0000259" key="9">
    <source>
        <dbReference type="PROSITE" id="PS50887"/>
    </source>
</evidence>
<evidence type="ECO:0000259" key="7">
    <source>
        <dbReference type="PROSITE" id="PS50113"/>
    </source>
</evidence>
<dbReference type="SUPFAM" id="SSF141868">
    <property type="entry name" value="EAL domain-like"/>
    <property type="match status" value="1"/>
</dbReference>
<dbReference type="CDD" id="cd01948">
    <property type="entry name" value="EAL"/>
    <property type="match status" value="1"/>
</dbReference>
<dbReference type="GO" id="GO:0016301">
    <property type="term" value="F:kinase activity"/>
    <property type="evidence" value="ECO:0007669"/>
    <property type="project" value="UniProtKB-KW"/>
</dbReference>
<dbReference type="InterPro" id="IPR000700">
    <property type="entry name" value="PAS-assoc_C"/>
</dbReference>
<dbReference type="InterPro" id="IPR000160">
    <property type="entry name" value="GGDEF_dom"/>
</dbReference>
<dbReference type="FunFam" id="3.20.20.450:FF:000001">
    <property type="entry name" value="Cyclic di-GMP phosphodiesterase yahA"/>
    <property type="match status" value="1"/>
</dbReference>
<dbReference type="OrthoDB" id="9813903at2"/>
<keyword evidence="4" id="KW-0597">Phosphoprotein</keyword>
<dbReference type="Gene3D" id="3.20.20.450">
    <property type="entry name" value="EAL domain"/>
    <property type="match status" value="1"/>
</dbReference>
<dbReference type="Pfam" id="PF13185">
    <property type="entry name" value="GAF_2"/>
    <property type="match status" value="2"/>
</dbReference>
<dbReference type="InterPro" id="IPR035965">
    <property type="entry name" value="PAS-like_dom_sf"/>
</dbReference>
<dbReference type="Pfam" id="PF00072">
    <property type="entry name" value="Response_reg"/>
    <property type="match status" value="1"/>
</dbReference>
<dbReference type="Pfam" id="PF00990">
    <property type="entry name" value="GGDEF"/>
    <property type="match status" value="1"/>
</dbReference>
<dbReference type="InterPro" id="IPR001633">
    <property type="entry name" value="EAL_dom"/>
</dbReference>
<accession>A0A2R5F3I8</accession>
<dbReference type="EMBL" id="BDOQ01000002">
    <property type="protein sequence ID" value="GBG13060.1"/>
    <property type="molecule type" value="Genomic_DNA"/>
</dbReference>